<organism evidence="4 5">
    <name type="scientific">Terrimonas ginsenosidimutans</name>
    <dbReference type="NCBI Taxonomy" id="2908004"/>
    <lineage>
        <taxon>Bacteria</taxon>
        <taxon>Pseudomonadati</taxon>
        <taxon>Bacteroidota</taxon>
        <taxon>Chitinophagia</taxon>
        <taxon>Chitinophagales</taxon>
        <taxon>Chitinophagaceae</taxon>
        <taxon>Terrimonas</taxon>
    </lineage>
</organism>
<dbReference type="InterPro" id="IPR008978">
    <property type="entry name" value="HSP20-like_chaperone"/>
</dbReference>
<keyword evidence="5" id="KW-1185">Reference proteome</keyword>
<evidence type="ECO:0000313" key="5">
    <source>
        <dbReference type="Proteomes" id="UP001165367"/>
    </source>
</evidence>
<dbReference type="Proteomes" id="UP001165367">
    <property type="component" value="Unassembled WGS sequence"/>
</dbReference>
<evidence type="ECO:0000256" key="1">
    <source>
        <dbReference type="PROSITE-ProRule" id="PRU00285"/>
    </source>
</evidence>
<dbReference type="RefSeq" id="WP_237874828.1">
    <property type="nucleotide sequence ID" value="NZ_JAKLTR010000012.1"/>
</dbReference>
<proteinExistence type="inferred from homology"/>
<gene>
    <name evidence="4" type="ORF">LZZ85_18485</name>
</gene>
<dbReference type="CDD" id="cd00298">
    <property type="entry name" value="ACD_sHsps_p23-like"/>
    <property type="match status" value="1"/>
</dbReference>
<accession>A0ABS9KVE5</accession>
<protein>
    <submittedName>
        <fullName evidence="4">Hsp20/alpha crystallin family protein</fullName>
    </submittedName>
</protein>
<comment type="caution">
    <text evidence="4">The sequence shown here is derived from an EMBL/GenBank/DDBJ whole genome shotgun (WGS) entry which is preliminary data.</text>
</comment>
<dbReference type="Gene3D" id="2.60.40.790">
    <property type="match status" value="1"/>
</dbReference>
<dbReference type="PROSITE" id="PS01031">
    <property type="entry name" value="SHSP"/>
    <property type="match status" value="1"/>
</dbReference>
<sequence length="143" mass="16345">MNMQTSFDGCCSYPGWYIPTAGSENLLKQLSRVRRQKFTNLPYSIQEYDHHYKVEVTAHASNKDEVLLYFHAGELIVAFREKGNGKQKQDRLRTGNYFIAEILLPDTADIAFSSAEYRQGTLEICISKGVAKKQQADQQIVVY</sequence>
<dbReference type="Pfam" id="PF00011">
    <property type="entry name" value="HSP20"/>
    <property type="match status" value="1"/>
</dbReference>
<dbReference type="EMBL" id="JAKLTR010000012">
    <property type="protein sequence ID" value="MCG2616293.1"/>
    <property type="molecule type" value="Genomic_DNA"/>
</dbReference>
<feature type="domain" description="SHSP" evidence="3">
    <location>
        <begin position="34"/>
        <end position="143"/>
    </location>
</feature>
<reference evidence="4" key="1">
    <citation type="submission" date="2022-01" db="EMBL/GenBank/DDBJ databases">
        <authorList>
            <person name="Jo J.-H."/>
            <person name="Im W.-T."/>
        </authorList>
    </citation>
    <scope>NUCLEOTIDE SEQUENCE</scope>
    <source>
        <strain evidence="4">NA20</strain>
    </source>
</reference>
<evidence type="ECO:0000313" key="4">
    <source>
        <dbReference type="EMBL" id="MCG2616293.1"/>
    </source>
</evidence>
<evidence type="ECO:0000259" key="3">
    <source>
        <dbReference type="PROSITE" id="PS01031"/>
    </source>
</evidence>
<comment type="similarity">
    <text evidence="1 2">Belongs to the small heat shock protein (HSP20) family.</text>
</comment>
<dbReference type="SUPFAM" id="SSF49764">
    <property type="entry name" value="HSP20-like chaperones"/>
    <property type="match status" value="1"/>
</dbReference>
<evidence type="ECO:0000256" key="2">
    <source>
        <dbReference type="RuleBase" id="RU003616"/>
    </source>
</evidence>
<dbReference type="InterPro" id="IPR002068">
    <property type="entry name" value="A-crystallin/Hsp20_dom"/>
</dbReference>
<name>A0ABS9KVE5_9BACT</name>